<protein>
    <submittedName>
        <fullName evidence="5">Methyl-accepting chemotaxis protein</fullName>
    </submittedName>
</protein>
<organism evidence="5 6">
    <name type="scientific">Marinospirillum celere</name>
    <dbReference type="NCBI Taxonomy" id="1122252"/>
    <lineage>
        <taxon>Bacteria</taxon>
        <taxon>Pseudomonadati</taxon>
        <taxon>Pseudomonadota</taxon>
        <taxon>Gammaproteobacteria</taxon>
        <taxon>Oceanospirillales</taxon>
        <taxon>Oceanospirillaceae</taxon>
        <taxon>Marinospirillum</taxon>
    </lineage>
</organism>
<evidence type="ECO:0000313" key="6">
    <source>
        <dbReference type="Proteomes" id="UP000199058"/>
    </source>
</evidence>
<dbReference type="CDD" id="cd00130">
    <property type="entry name" value="PAS"/>
    <property type="match status" value="2"/>
</dbReference>
<dbReference type="STRING" id="1122252.SAMN05660443_0848"/>
<feature type="domain" description="PAC" evidence="4">
    <location>
        <begin position="210"/>
        <end position="265"/>
    </location>
</feature>
<dbReference type="InterPro" id="IPR013655">
    <property type="entry name" value="PAS_fold_3"/>
</dbReference>
<dbReference type="Pfam" id="PF13426">
    <property type="entry name" value="PAS_9"/>
    <property type="match status" value="1"/>
</dbReference>
<dbReference type="Proteomes" id="UP000199058">
    <property type="component" value="Unassembled WGS sequence"/>
</dbReference>
<evidence type="ECO:0000259" key="4">
    <source>
        <dbReference type="PROSITE" id="PS50113"/>
    </source>
</evidence>
<evidence type="ECO:0000313" key="5">
    <source>
        <dbReference type="EMBL" id="SFB90537.1"/>
    </source>
</evidence>
<feature type="domain" description="Methyl-accepting transducer" evidence="3">
    <location>
        <begin position="242"/>
        <end position="439"/>
    </location>
</feature>
<dbReference type="SMART" id="SM00091">
    <property type="entry name" value="PAS"/>
    <property type="match status" value="2"/>
</dbReference>
<dbReference type="InterPro" id="IPR000014">
    <property type="entry name" value="PAS"/>
</dbReference>
<dbReference type="AlphaFoldDB" id="A0A1I1EU40"/>
<dbReference type="InterPro" id="IPR004089">
    <property type="entry name" value="MCPsignal_dom"/>
</dbReference>
<dbReference type="Gene3D" id="1.10.287.950">
    <property type="entry name" value="Methyl-accepting chemotaxis protein"/>
    <property type="match status" value="1"/>
</dbReference>
<dbReference type="SMART" id="SM00086">
    <property type="entry name" value="PAC"/>
    <property type="match status" value="2"/>
</dbReference>
<dbReference type="GO" id="GO:0016020">
    <property type="term" value="C:membrane"/>
    <property type="evidence" value="ECO:0007669"/>
    <property type="project" value="InterPro"/>
</dbReference>
<dbReference type="GO" id="GO:0007165">
    <property type="term" value="P:signal transduction"/>
    <property type="evidence" value="ECO:0007669"/>
    <property type="project" value="UniProtKB-KW"/>
</dbReference>
<dbReference type="PROSITE" id="PS50111">
    <property type="entry name" value="CHEMOTAXIS_TRANSDUC_2"/>
    <property type="match status" value="1"/>
</dbReference>
<dbReference type="InterPro" id="IPR004090">
    <property type="entry name" value="Chemotax_Me-accpt_rcpt"/>
</dbReference>
<dbReference type="PROSITE" id="PS50113">
    <property type="entry name" value="PAC"/>
    <property type="match status" value="2"/>
</dbReference>
<dbReference type="InterPro" id="IPR035965">
    <property type="entry name" value="PAS-like_dom_sf"/>
</dbReference>
<dbReference type="InterPro" id="IPR000700">
    <property type="entry name" value="PAS-assoc_C"/>
</dbReference>
<evidence type="ECO:0000256" key="1">
    <source>
        <dbReference type="ARBA" id="ARBA00023224"/>
    </source>
</evidence>
<dbReference type="Pfam" id="PF08447">
    <property type="entry name" value="PAS_3"/>
    <property type="match status" value="1"/>
</dbReference>
<dbReference type="PANTHER" id="PTHR24422:SF10">
    <property type="entry name" value="CHEMOTAXIS PROTEIN METHYLTRANSFERASE 2"/>
    <property type="match status" value="1"/>
</dbReference>
<keyword evidence="1 2" id="KW-0807">Transducer</keyword>
<gene>
    <name evidence="5" type="ORF">SAMN05660443_0848</name>
</gene>
<dbReference type="GO" id="GO:0006935">
    <property type="term" value="P:chemotaxis"/>
    <property type="evidence" value="ECO:0007669"/>
    <property type="project" value="InterPro"/>
</dbReference>
<dbReference type="SUPFAM" id="SSF55785">
    <property type="entry name" value="PYP-like sensor domain (PAS domain)"/>
    <property type="match status" value="2"/>
</dbReference>
<dbReference type="NCBIfam" id="TIGR00229">
    <property type="entry name" value="sensory_box"/>
    <property type="match status" value="2"/>
</dbReference>
<dbReference type="EMBL" id="FOLH01000001">
    <property type="protein sequence ID" value="SFB90537.1"/>
    <property type="molecule type" value="Genomic_DNA"/>
</dbReference>
<evidence type="ECO:0000259" key="3">
    <source>
        <dbReference type="PROSITE" id="PS50111"/>
    </source>
</evidence>
<dbReference type="RefSeq" id="WP_218149369.1">
    <property type="nucleotide sequence ID" value="NZ_FOLH01000001.1"/>
</dbReference>
<dbReference type="InterPro" id="IPR001610">
    <property type="entry name" value="PAC"/>
</dbReference>
<name>A0A1I1EU40_9GAMM</name>
<dbReference type="SUPFAM" id="SSF58104">
    <property type="entry name" value="Methyl-accepting chemotaxis protein (MCP) signaling domain"/>
    <property type="match status" value="1"/>
</dbReference>
<dbReference type="Gene3D" id="3.30.450.20">
    <property type="entry name" value="PAS domain"/>
    <property type="match status" value="2"/>
</dbReference>
<dbReference type="PANTHER" id="PTHR24422">
    <property type="entry name" value="CHEMOTAXIS PROTEIN METHYLTRANSFERASE"/>
    <property type="match status" value="1"/>
</dbReference>
<dbReference type="SMART" id="SM00283">
    <property type="entry name" value="MA"/>
    <property type="match status" value="1"/>
</dbReference>
<proteinExistence type="predicted"/>
<dbReference type="Pfam" id="PF00015">
    <property type="entry name" value="MCPsignal"/>
    <property type="match status" value="1"/>
</dbReference>
<keyword evidence="6" id="KW-1185">Reference proteome</keyword>
<accession>A0A1I1EU40</accession>
<evidence type="ECO:0000256" key="2">
    <source>
        <dbReference type="PROSITE-ProRule" id="PRU00284"/>
    </source>
</evidence>
<dbReference type="PRINTS" id="PR00260">
    <property type="entry name" value="CHEMTRNSDUCR"/>
</dbReference>
<dbReference type="InterPro" id="IPR050903">
    <property type="entry name" value="Bact_Chemotaxis_MeTrfase"/>
</dbReference>
<reference evidence="5 6" key="1">
    <citation type="submission" date="2016-10" db="EMBL/GenBank/DDBJ databases">
        <authorList>
            <person name="de Groot N.N."/>
        </authorList>
    </citation>
    <scope>NUCLEOTIDE SEQUENCE [LARGE SCALE GENOMIC DNA]</scope>
    <source>
        <strain evidence="5 6">DSM 18438</strain>
    </source>
</reference>
<feature type="domain" description="PAC" evidence="4">
    <location>
        <begin position="93"/>
        <end position="145"/>
    </location>
</feature>
<dbReference type="GO" id="GO:0004888">
    <property type="term" value="F:transmembrane signaling receptor activity"/>
    <property type="evidence" value="ECO:0007669"/>
    <property type="project" value="InterPro"/>
</dbReference>
<sequence length="439" mass="49116">MFLNKKNLKKLDQTRKQLADRQHLIRALQDHNATISFHPDGRIIRANSLFLETMGYSEGDLKDQHHRIFCTQRQAQSPEYLQFWEQLAAGQAQSGIFERVRADGETLWLEANYFPVKDDQGRVIRIFKIATDITEQHHKTQRQQAILDALDASQAVIEFEPDGTILHANANFLNTVGYTLEAIQGQHHRIFCTEAFYQDNPDFWQQLAQGQFKTGLFERRNARGEPLWLEASYNPIKDKNGQVTRIVKFASDITARIQQSQATAEAAEIASATSEETAQIAIEGMNSLEQAIQTSSDISDQVSHATDLIENLNTQSSDIEHIVATIRAIAEQTNLLALNAAIEAARAGEQGRGFAVVADEVRQLAARTSSSTSEIEDVVSKNRQMLQGVTDIILQARNTAEEGRSKIEQVAGIMTEIQRGAENVSRTSSRLIKNDTSTI</sequence>